<sequence length="1005" mass="115456">MFKHYFNMAILYMCLYGKENFIPTDAQKDNGYQVIPLHFTVANDSFKIKLEDYIYLYTSAPGITTSNPRALTCYFYGVTKFANRTGYGAGNILRRSRGTINEIKGYCSSFIEMYSPKDGFKSKLITALYKDGYNDQFIRNILIKIENKDNSWFYTLYYEAINKEAGYFESDTDRTDVTVLDRFDEIEKSCEKVYSELVDEYNKPKEKEDKALPANGADDNTDIHQLAVDWFNTQSSTGRYRGYGKSKGKRQIKEIKNKLDTADSEPRYLIDIIFDESDNTHSINLCGKGGSGKTFQILRSIDTILNDKPTILPFYIPLSSLEFSDSKSNCIVEYLANEVGFLSIDQTKKTLKKKGTSIILFADGLNEISDPAIRRKIAIDICQLRQKYKTRFLVSSRQDHTDLFNTLNYGEDKYFIKAEVLDLSEEQINEYFLKVKCSVMYEDVPVPTRKLLHTPQGCVMYAELIGSDLENTIKIQSLGELLECYCNSILGVDSHSQSNQYEKPLMEIGYHMVLNGWFNISEEEIEELENISSEDKRILLSDKSPTWSIFIKNNNGDFEFTHQNYRDLFCAKKFASLIKKISSKTLSHDLESIFVTNNVTMNDEILELTSAFIGNGRTSIQSIIDIVRENVDNLTGKYADNYDFPLSVLIRIYAFSHNNNISDLNLSDLDLTEVCLNGYELYDRESEKGTELFGATINFNTVLKVGFPTGSSAICTFVNNDKTYIAAFDRTTAMIIDIEENQRQLVRNLSDYGWVNIAYPTEMNGEVCILLGCDSGKVVVFYPNRLENIPKLLLFDTNVKSEDGIQSIIQVKKDNIEYWLFTNTDGWVFVYDCSNNILLDPISVCDNEQERLGVIDAWNKYDSKMIIACRMDYDKANNQVLISFGNKVYRMDLASDGFKVTEYNIEWNYQTPRLIKDIKVTQSYIFINEIDAISVIRNGIKTWEFVINQDKRLADRELFLRNVFKLDEAMIQEVIAAEKSISTAYGKKNQELLLPKILDHSRWTI</sequence>
<dbReference type="AlphaFoldDB" id="A0AAW6EIM1"/>
<dbReference type="Proteomes" id="UP001213042">
    <property type="component" value="Unassembled WGS sequence"/>
</dbReference>
<dbReference type="Gene3D" id="3.40.50.300">
    <property type="entry name" value="P-loop containing nucleotide triphosphate hydrolases"/>
    <property type="match status" value="1"/>
</dbReference>
<protein>
    <recommendedName>
        <fullName evidence="3">NACHT domain-containing protein</fullName>
    </recommendedName>
</protein>
<dbReference type="InterPro" id="IPR027417">
    <property type="entry name" value="P-loop_NTPase"/>
</dbReference>
<reference evidence="1" key="1">
    <citation type="submission" date="2023-01" db="EMBL/GenBank/DDBJ databases">
        <title>Human gut microbiome strain richness.</title>
        <authorList>
            <person name="Chen-Liaw A."/>
        </authorList>
    </citation>
    <scope>NUCLEOTIDE SEQUENCE</scope>
    <source>
        <strain evidence="1">D43st1_D9_D43t1_170807</strain>
    </source>
</reference>
<evidence type="ECO:0008006" key="3">
    <source>
        <dbReference type="Google" id="ProtNLM"/>
    </source>
</evidence>
<comment type="caution">
    <text evidence="1">The sequence shown here is derived from an EMBL/GenBank/DDBJ whole genome shotgun (WGS) entry which is preliminary data.</text>
</comment>
<evidence type="ECO:0000313" key="2">
    <source>
        <dbReference type="Proteomes" id="UP001213042"/>
    </source>
</evidence>
<evidence type="ECO:0000313" key="1">
    <source>
        <dbReference type="EMBL" id="MDB8750482.1"/>
    </source>
</evidence>
<dbReference type="EMBL" id="JAQMLU010000013">
    <property type="protein sequence ID" value="MDB8750482.1"/>
    <property type="molecule type" value="Genomic_DNA"/>
</dbReference>
<proteinExistence type="predicted"/>
<organism evidence="1 2">
    <name type="scientific">Ruminococcus bicirculans</name>
    <name type="common">ex Wegman et al. 2014</name>
    <dbReference type="NCBI Taxonomy" id="1160721"/>
    <lineage>
        <taxon>Bacteria</taxon>
        <taxon>Bacillati</taxon>
        <taxon>Bacillota</taxon>
        <taxon>Clostridia</taxon>
        <taxon>Eubacteriales</taxon>
        <taxon>Oscillospiraceae</taxon>
        <taxon>Ruminococcus</taxon>
    </lineage>
</organism>
<gene>
    <name evidence="1" type="ORF">PNW00_08495</name>
</gene>
<accession>A0AAW6EIM1</accession>
<name>A0AAW6EIM1_9FIRM</name>